<dbReference type="Proteomes" id="UP000813385">
    <property type="component" value="Unassembled WGS sequence"/>
</dbReference>
<name>A0A8K0TSA3_9PEZI</name>
<dbReference type="GO" id="GO:0009450">
    <property type="term" value="P:gamma-aminobutyric acid catabolic process"/>
    <property type="evidence" value="ECO:0007669"/>
    <property type="project" value="TreeGrafter"/>
</dbReference>
<dbReference type="EMBL" id="JAGPXD010000001">
    <property type="protein sequence ID" value="KAH7375479.1"/>
    <property type="molecule type" value="Genomic_DNA"/>
</dbReference>
<accession>A0A8K0TSA3</accession>
<dbReference type="Gene3D" id="3.40.309.10">
    <property type="entry name" value="Aldehyde Dehydrogenase, Chain A, domain 2"/>
    <property type="match status" value="1"/>
</dbReference>
<sequence>MAPIITPLIIHGRDVVLPGQEAVFHTNPDICGPGTVSLLVQGATKALCVEAIESCAKAFDSWRTTSLDQRKRLFLNLAGVLRENADKLRVIILEELQCSAMWAGINVDDTIALAEHVASLSTSTVLSGTIPETKAPGSQGIVTPEPLGVILGIAPWNAPAILGLRAVAAAVMAGNTAILKGSELSPRTHFFIADAFRQAGFPPGVVNFLLHRQEDAADVFESIISQPEVRKCNFTGSTAVGRHIAMRAAFYLKPVLLELGGKNHVIVLEGADLEDATNKILTGALLNSGQICMSTDLVLVSRSVKQQLCLLLREKLQDFSEKHVTKLISAAGDRKIQALVTDAAAKGAAIYTAESQPESLKANGLGKDRKQHATLIENVTPDMEFWTQEAFGPLLGVAACDGLEDAIDLVNACPYGLSAAIFSEADLRTSKFARKLNVGAVHINGATVHDEATLPHGGYKNSGWGRFGGHWALLEFVQTQTVIVN</sequence>
<dbReference type="InterPro" id="IPR016161">
    <property type="entry name" value="Ald_DH/histidinol_DH"/>
</dbReference>
<dbReference type="SUPFAM" id="SSF53720">
    <property type="entry name" value="ALDH-like"/>
    <property type="match status" value="1"/>
</dbReference>
<dbReference type="OrthoDB" id="310895at2759"/>
<evidence type="ECO:0000259" key="2">
    <source>
        <dbReference type="Pfam" id="PF00171"/>
    </source>
</evidence>
<gene>
    <name evidence="3" type="ORF">B0T11DRAFT_303616</name>
</gene>
<evidence type="ECO:0000313" key="4">
    <source>
        <dbReference type="Proteomes" id="UP000813385"/>
    </source>
</evidence>
<protein>
    <submittedName>
        <fullName evidence="3">Aldehyde/histidinol dehydrogenase</fullName>
    </submittedName>
</protein>
<dbReference type="PANTHER" id="PTHR43353:SF6">
    <property type="entry name" value="CYTOPLASMIC ALDEHYDE DEHYDROGENASE (EUROFUNG)"/>
    <property type="match status" value="1"/>
</dbReference>
<dbReference type="GO" id="GO:0004777">
    <property type="term" value="F:succinate-semialdehyde dehydrogenase (NAD+) activity"/>
    <property type="evidence" value="ECO:0007669"/>
    <property type="project" value="TreeGrafter"/>
</dbReference>
<dbReference type="InterPro" id="IPR016163">
    <property type="entry name" value="Ald_DH_C"/>
</dbReference>
<comment type="caution">
    <text evidence="3">The sequence shown here is derived from an EMBL/GenBank/DDBJ whole genome shotgun (WGS) entry which is preliminary data.</text>
</comment>
<dbReference type="InterPro" id="IPR050740">
    <property type="entry name" value="Aldehyde_DH_Superfamily"/>
</dbReference>
<dbReference type="InterPro" id="IPR015590">
    <property type="entry name" value="Aldehyde_DH_dom"/>
</dbReference>
<dbReference type="Pfam" id="PF00171">
    <property type="entry name" value="Aldedh"/>
    <property type="match status" value="1"/>
</dbReference>
<evidence type="ECO:0000313" key="3">
    <source>
        <dbReference type="EMBL" id="KAH7375479.1"/>
    </source>
</evidence>
<keyword evidence="4" id="KW-1185">Reference proteome</keyword>
<keyword evidence="1" id="KW-0560">Oxidoreductase</keyword>
<reference evidence="3" key="1">
    <citation type="journal article" date="2021" name="Nat. Commun.">
        <title>Genetic determinants of endophytism in the Arabidopsis root mycobiome.</title>
        <authorList>
            <person name="Mesny F."/>
            <person name="Miyauchi S."/>
            <person name="Thiergart T."/>
            <person name="Pickel B."/>
            <person name="Atanasova L."/>
            <person name="Karlsson M."/>
            <person name="Huettel B."/>
            <person name="Barry K.W."/>
            <person name="Haridas S."/>
            <person name="Chen C."/>
            <person name="Bauer D."/>
            <person name="Andreopoulos W."/>
            <person name="Pangilinan J."/>
            <person name="LaButti K."/>
            <person name="Riley R."/>
            <person name="Lipzen A."/>
            <person name="Clum A."/>
            <person name="Drula E."/>
            <person name="Henrissat B."/>
            <person name="Kohler A."/>
            <person name="Grigoriev I.V."/>
            <person name="Martin F.M."/>
            <person name="Hacquard S."/>
        </authorList>
    </citation>
    <scope>NUCLEOTIDE SEQUENCE</scope>
    <source>
        <strain evidence="3">MPI-CAGE-AT-0016</strain>
    </source>
</reference>
<dbReference type="AlphaFoldDB" id="A0A8K0TSA3"/>
<feature type="domain" description="Aldehyde dehydrogenase" evidence="2">
    <location>
        <begin position="35"/>
        <end position="482"/>
    </location>
</feature>
<dbReference type="InterPro" id="IPR016162">
    <property type="entry name" value="Ald_DH_N"/>
</dbReference>
<proteinExistence type="predicted"/>
<dbReference type="Gene3D" id="3.40.605.10">
    <property type="entry name" value="Aldehyde Dehydrogenase, Chain A, domain 1"/>
    <property type="match status" value="1"/>
</dbReference>
<evidence type="ECO:0000256" key="1">
    <source>
        <dbReference type="ARBA" id="ARBA00023002"/>
    </source>
</evidence>
<dbReference type="PANTHER" id="PTHR43353">
    <property type="entry name" value="SUCCINATE-SEMIALDEHYDE DEHYDROGENASE, MITOCHONDRIAL"/>
    <property type="match status" value="1"/>
</dbReference>
<organism evidence="3 4">
    <name type="scientific">Plectosphaerella cucumerina</name>
    <dbReference type="NCBI Taxonomy" id="40658"/>
    <lineage>
        <taxon>Eukaryota</taxon>
        <taxon>Fungi</taxon>
        <taxon>Dikarya</taxon>
        <taxon>Ascomycota</taxon>
        <taxon>Pezizomycotina</taxon>
        <taxon>Sordariomycetes</taxon>
        <taxon>Hypocreomycetidae</taxon>
        <taxon>Glomerellales</taxon>
        <taxon>Plectosphaerellaceae</taxon>
        <taxon>Plectosphaerella</taxon>
    </lineage>
</organism>